<reference evidence="2 3" key="1">
    <citation type="submission" date="2016-10" db="EMBL/GenBank/DDBJ databases">
        <authorList>
            <person name="Varghese N."/>
            <person name="Submissions S."/>
        </authorList>
    </citation>
    <scope>NUCLEOTIDE SEQUENCE [LARGE SCALE GENOMIC DNA]</scope>
    <source>
        <strain evidence="2 3">WCC6</strain>
    </source>
</reference>
<proteinExistence type="predicted"/>
<evidence type="ECO:0000259" key="1">
    <source>
        <dbReference type="PROSITE" id="PS50943"/>
    </source>
</evidence>
<dbReference type="Proteomes" id="UP000182379">
    <property type="component" value="Unassembled WGS sequence"/>
</dbReference>
<name>A0A1H2XEM4_ACIFE</name>
<dbReference type="SMART" id="SM00530">
    <property type="entry name" value="HTH_XRE"/>
    <property type="match status" value="1"/>
</dbReference>
<protein>
    <submittedName>
        <fullName evidence="2">Transcriptional regulator, contains XRE-family HTH domain</fullName>
    </submittedName>
</protein>
<comment type="caution">
    <text evidence="2">The sequence shown here is derived from an EMBL/GenBank/DDBJ whole genome shotgun (WGS) entry which is preliminary data.</text>
</comment>
<dbReference type="SUPFAM" id="SSF47413">
    <property type="entry name" value="lambda repressor-like DNA-binding domains"/>
    <property type="match status" value="1"/>
</dbReference>
<accession>A0A1H2XEM4</accession>
<gene>
    <name evidence="2" type="ORF">SAMN05216495_10879</name>
</gene>
<dbReference type="AlphaFoldDB" id="A0A1H2XEM4"/>
<dbReference type="RefSeq" id="WP_074706039.1">
    <property type="nucleotide sequence ID" value="NZ_FNOP01000008.1"/>
</dbReference>
<evidence type="ECO:0000313" key="2">
    <source>
        <dbReference type="EMBL" id="SDW90719.1"/>
    </source>
</evidence>
<sequence>MNFLPKSKSEPNARTNSQETINAFVERFGNLFAQTGMTKVEFANVLGIKSAGIGNYLKGKGLPSIPVLCDIADYFHVKLDYLLGRDPWPMKREHFVFYYPEGEFPYSIERPDSEENTINGLLTGKLRYSFGMNVVDIQDFRDHKGTQPFLCFYFGESDDDQTLLRYFLNGGIKYACFLLQVSAYLGVQFVGMRSPFLNEYNAFATRLIISSCKELPTDCLLSTQKKEKYFAVEPEDNTLNCNKPKISVCGGPVTGVVEQWLSFSEEEKKAFLMNYIRDYGNLPGIAPAFFK</sequence>
<dbReference type="Pfam" id="PF01381">
    <property type="entry name" value="HTH_3"/>
    <property type="match status" value="1"/>
</dbReference>
<evidence type="ECO:0000313" key="3">
    <source>
        <dbReference type="Proteomes" id="UP000182379"/>
    </source>
</evidence>
<dbReference type="GO" id="GO:0003677">
    <property type="term" value="F:DNA binding"/>
    <property type="evidence" value="ECO:0007669"/>
    <property type="project" value="InterPro"/>
</dbReference>
<dbReference type="InterPro" id="IPR001387">
    <property type="entry name" value="Cro/C1-type_HTH"/>
</dbReference>
<dbReference type="Gene3D" id="1.10.260.40">
    <property type="entry name" value="lambda repressor-like DNA-binding domains"/>
    <property type="match status" value="1"/>
</dbReference>
<organism evidence="2 3">
    <name type="scientific">Acidaminococcus fermentans</name>
    <dbReference type="NCBI Taxonomy" id="905"/>
    <lineage>
        <taxon>Bacteria</taxon>
        <taxon>Bacillati</taxon>
        <taxon>Bacillota</taxon>
        <taxon>Negativicutes</taxon>
        <taxon>Acidaminococcales</taxon>
        <taxon>Acidaminococcaceae</taxon>
        <taxon>Acidaminococcus</taxon>
    </lineage>
</organism>
<dbReference type="PROSITE" id="PS50943">
    <property type="entry name" value="HTH_CROC1"/>
    <property type="match status" value="1"/>
</dbReference>
<dbReference type="EMBL" id="FNOP01000008">
    <property type="protein sequence ID" value="SDW90719.1"/>
    <property type="molecule type" value="Genomic_DNA"/>
</dbReference>
<dbReference type="CDD" id="cd00093">
    <property type="entry name" value="HTH_XRE"/>
    <property type="match status" value="1"/>
</dbReference>
<feature type="domain" description="HTH cro/C1-type" evidence="1">
    <location>
        <begin position="36"/>
        <end position="82"/>
    </location>
</feature>
<dbReference type="InterPro" id="IPR010982">
    <property type="entry name" value="Lambda_DNA-bd_dom_sf"/>
</dbReference>